<dbReference type="Pfam" id="PF16344">
    <property type="entry name" value="FecR_C"/>
    <property type="match status" value="1"/>
</dbReference>
<dbReference type="Pfam" id="PF04773">
    <property type="entry name" value="FecR"/>
    <property type="match status" value="1"/>
</dbReference>
<keyword evidence="1" id="KW-0472">Membrane</keyword>
<dbReference type="PIRSF" id="PIRSF018266">
    <property type="entry name" value="FecR"/>
    <property type="match status" value="1"/>
</dbReference>
<dbReference type="InterPro" id="IPR012373">
    <property type="entry name" value="Ferrdict_sens_TM"/>
</dbReference>
<accession>A0A4Q1JI47</accession>
<dbReference type="Gene3D" id="2.60.120.1440">
    <property type="match status" value="1"/>
</dbReference>
<evidence type="ECO:0000259" key="3">
    <source>
        <dbReference type="Pfam" id="PF16344"/>
    </source>
</evidence>
<dbReference type="Gene3D" id="3.55.50.30">
    <property type="match status" value="1"/>
</dbReference>
<dbReference type="EMBL" id="SAXA01000020">
    <property type="protein sequence ID" value="RXQ88051.1"/>
    <property type="molecule type" value="Genomic_DNA"/>
</dbReference>
<dbReference type="FunFam" id="2.60.120.1440:FF:000001">
    <property type="entry name" value="Putative anti-sigma factor"/>
    <property type="match status" value="1"/>
</dbReference>
<sequence>MQTPNYKISKLIVRYLNGQLNDEQEQELNQWLETPLHRNLFEKIVTKENILKMSFEYDGCDLDKAWTKIEKQLLNKHLLQHWLAYAAILILPIAIGFLILTQNPQYDEVMTETTTIVPGSSHAILYFANGDVVDLKVDTSMLIRTKDHLLVRKDDEKLSINSDSLLSNKLTRLNKIVTPIGGEYQVELPDGTKVWLNADSYLEFPSVFADNQRKVIAKGELYFDVAKDEAKPFIVESQGMNLKVLGTEFNLRSYADENQVISTLVEGSVEVKNALGDGRILVPGKQVHIQKSDNSMQVSQANIESVIAWKNGRFIFDNRRLEDIMYDLARWYDVKIFFGNSSVKEAHFSVDVLRYGEIESILSLIEGTGDASFVIKGNVITVN</sequence>
<dbReference type="InterPro" id="IPR032508">
    <property type="entry name" value="FecR_C"/>
</dbReference>
<dbReference type="AlphaFoldDB" id="A0A4Q1JI47"/>
<evidence type="ECO:0000313" key="4">
    <source>
        <dbReference type="EMBL" id="RXQ88051.1"/>
    </source>
</evidence>
<dbReference type="OrthoDB" id="1493027at2"/>
<organism evidence="4 5">
    <name type="scientific">Ancylomarina salipaludis</name>
    <dbReference type="NCBI Taxonomy" id="2501299"/>
    <lineage>
        <taxon>Bacteria</taxon>
        <taxon>Pseudomonadati</taxon>
        <taxon>Bacteroidota</taxon>
        <taxon>Bacteroidia</taxon>
        <taxon>Marinilabiliales</taxon>
        <taxon>Marinifilaceae</taxon>
        <taxon>Ancylomarina</taxon>
    </lineage>
</organism>
<dbReference type="PANTHER" id="PTHR30273">
    <property type="entry name" value="PERIPLASMIC SIGNAL SENSOR AND SIGMA FACTOR ACTIVATOR FECR-RELATED"/>
    <property type="match status" value="1"/>
</dbReference>
<evidence type="ECO:0000256" key="1">
    <source>
        <dbReference type="SAM" id="Phobius"/>
    </source>
</evidence>
<gene>
    <name evidence="4" type="ORF">EO244_15660</name>
</gene>
<protein>
    <submittedName>
        <fullName evidence="4">DUF4974 domain-containing protein</fullName>
    </submittedName>
</protein>
<feature type="transmembrane region" description="Helical" evidence="1">
    <location>
        <begin position="82"/>
        <end position="100"/>
    </location>
</feature>
<dbReference type="Proteomes" id="UP000289703">
    <property type="component" value="Unassembled WGS sequence"/>
</dbReference>
<feature type="domain" description="Protein FecR C-terminal" evidence="3">
    <location>
        <begin position="313"/>
        <end position="382"/>
    </location>
</feature>
<evidence type="ECO:0000259" key="2">
    <source>
        <dbReference type="Pfam" id="PF04773"/>
    </source>
</evidence>
<dbReference type="InterPro" id="IPR006860">
    <property type="entry name" value="FecR"/>
</dbReference>
<dbReference type="RefSeq" id="WP_129255628.1">
    <property type="nucleotide sequence ID" value="NZ_SAXA01000020.1"/>
</dbReference>
<dbReference type="PANTHER" id="PTHR30273:SF2">
    <property type="entry name" value="PROTEIN FECR"/>
    <property type="match status" value="1"/>
</dbReference>
<evidence type="ECO:0000313" key="5">
    <source>
        <dbReference type="Proteomes" id="UP000289703"/>
    </source>
</evidence>
<keyword evidence="5" id="KW-1185">Reference proteome</keyword>
<comment type="caution">
    <text evidence="4">The sequence shown here is derived from an EMBL/GenBank/DDBJ whole genome shotgun (WGS) entry which is preliminary data.</text>
</comment>
<feature type="domain" description="FecR protein" evidence="2">
    <location>
        <begin position="175"/>
        <end position="270"/>
    </location>
</feature>
<keyword evidence="1" id="KW-0812">Transmembrane</keyword>
<dbReference type="GO" id="GO:0016989">
    <property type="term" value="F:sigma factor antagonist activity"/>
    <property type="evidence" value="ECO:0007669"/>
    <property type="project" value="TreeGrafter"/>
</dbReference>
<name>A0A4Q1JI47_9BACT</name>
<reference evidence="4 5" key="1">
    <citation type="submission" date="2019-01" db="EMBL/GenBank/DDBJ databases">
        <title>Ancylomarina salipaludis sp. nov., isolated from a salt marsh.</title>
        <authorList>
            <person name="Yoon J.-H."/>
        </authorList>
    </citation>
    <scope>NUCLEOTIDE SEQUENCE [LARGE SCALE GENOMIC DNA]</scope>
    <source>
        <strain evidence="4 5">SHSM-M15</strain>
    </source>
</reference>
<proteinExistence type="predicted"/>
<keyword evidence="1" id="KW-1133">Transmembrane helix</keyword>